<evidence type="ECO:0000313" key="3">
    <source>
        <dbReference type="Proteomes" id="UP000782117"/>
    </source>
</evidence>
<dbReference type="RefSeq" id="WP_204500377.1">
    <property type="nucleotide sequence ID" value="NZ_JACJKJ010000009.1"/>
</dbReference>
<keyword evidence="2" id="KW-0540">Nuclease</keyword>
<dbReference type="Proteomes" id="UP000782117">
    <property type="component" value="Unassembled WGS sequence"/>
</dbReference>
<feature type="domain" description="HNH" evidence="1">
    <location>
        <begin position="106"/>
        <end position="159"/>
    </location>
</feature>
<organism evidence="2 3">
    <name type="scientific">Bacteroides caecicola</name>
    <dbReference type="NCBI Taxonomy" id="1462569"/>
    <lineage>
        <taxon>Bacteria</taxon>
        <taxon>Pseudomonadati</taxon>
        <taxon>Bacteroidota</taxon>
        <taxon>Bacteroidia</taxon>
        <taxon>Bacteroidales</taxon>
        <taxon>Bacteroidaceae</taxon>
        <taxon>Bacteroides</taxon>
    </lineage>
</organism>
<dbReference type="Pfam" id="PF01844">
    <property type="entry name" value="HNH"/>
    <property type="match status" value="1"/>
</dbReference>
<dbReference type="GO" id="GO:0004519">
    <property type="term" value="F:endonuclease activity"/>
    <property type="evidence" value="ECO:0007669"/>
    <property type="project" value="UniProtKB-KW"/>
</dbReference>
<evidence type="ECO:0000313" key="2">
    <source>
        <dbReference type="EMBL" id="MBM6806593.1"/>
    </source>
</evidence>
<dbReference type="EMBL" id="JACJKJ010000009">
    <property type="protein sequence ID" value="MBM6806593.1"/>
    <property type="molecule type" value="Genomic_DNA"/>
</dbReference>
<comment type="caution">
    <text evidence="2">The sequence shown here is derived from an EMBL/GenBank/DDBJ whole genome shotgun (WGS) entry which is preliminary data.</text>
</comment>
<evidence type="ECO:0000259" key="1">
    <source>
        <dbReference type="Pfam" id="PF01844"/>
    </source>
</evidence>
<keyword evidence="2" id="KW-0255">Endonuclease</keyword>
<accession>A0ABS2F986</accession>
<keyword evidence="2" id="KW-0378">Hydrolase</keyword>
<protein>
    <submittedName>
        <fullName evidence="2">HNH endonuclease</fullName>
    </submittedName>
</protein>
<gene>
    <name evidence="2" type="ORF">H6A24_08805</name>
</gene>
<sequence>MIEIKNSNIEQISRNYADSVLMMKRHIKRDNKYLAYLFNERKFEDIVLCPSLSLIKEIELFNKCFPDIDYEASEWCEFKKYMIGQYEKVRKEILYDVLDSLNISVCPYCNRQYIFGADNNRKVAAQFDHFYSKSKYPYLALSFYNLIPCCPTCNKAKGEEHIDINPYIEGFGNNGKLIIDSPLNCILKNADWEIRFESDDRCKTNIQAFALSELYKKHKDYAHEIVVKSIANKKGYYNDLKISFSKLGITDELIDRIIWGNYLDECQLSNRPLSKMALDIIGQLKDLNE</sequence>
<dbReference type="Gene3D" id="1.10.30.50">
    <property type="match status" value="1"/>
</dbReference>
<reference evidence="2 3" key="1">
    <citation type="journal article" date="2021" name="Sci. Rep.">
        <title>The distribution of antibiotic resistance genes in chicken gut microbiota commensals.</title>
        <authorList>
            <person name="Juricova H."/>
            <person name="Matiasovicova J."/>
            <person name="Kubasova T."/>
            <person name="Cejkova D."/>
            <person name="Rychlik I."/>
        </authorList>
    </citation>
    <scope>NUCLEOTIDE SEQUENCE [LARGE SCALE GENOMIC DNA]</scope>
    <source>
        <strain evidence="2 3">An768</strain>
    </source>
</reference>
<proteinExistence type="predicted"/>
<name>A0ABS2F986_9BACE</name>
<keyword evidence="3" id="KW-1185">Reference proteome</keyword>
<dbReference type="InterPro" id="IPR002711">
    <property type="entry name" value="HNH"/>
</dbReference>